<name>A0A9Q4G032_SALAG</name>
<dbReference type="Proteomes" id="UP001057753">
    <property type="component" value="Unassembled WGS sequence"/>
</dbReference>
<dbReference type="InterPro" id="IPR016772">
    <property type="entry name" value="UCP020408"/>
</dbReference>
<dbReference type="Pfam" id="PF10087">
    <property type="entry name" value="DUF2325"/>
    <property type="match status" value="1"/>
</dbReference>
<dbReference type="EMBL" id="JABXYM010000001">
    <property type="protein sequence ID" value="MCR6097384.1"/>
    <property type="molecule type" value="Genomic_DNA"/>
</dbReference>
<comment type="caution">
    <text evidence="2">The sequence shown here is derived from an EMBL/GenBank/DDBJ whole genome shotgun (WGS) entry which is preliminary data.</text>
</comment>
<evidence type="ECO:0000313" key="3">
    <source>
        <dbReference type="Proteomes" id="UP001057753"/>
    </source>
</evidence>
<dbReference type="PIRSF" id="PIRSF020408">
    <property type="entry name" value="UCP020408"/>
    <property type="match status" value="1"/>
</dbReference>
<accession>A0A9Q4G032</accession>
<keyword evidence="3" id="KW-1185">Reference proteome</keyword>
<organism evidence="2 3">
    <name type="scientific">Salipaludibacillus agaradhaerens</name>
    <name type="common">Bacillus agaradhaerens</name>
    <dbReference type="NCBI Taxonomy" id="76935"/>
    <lineage>
        <taxon>Bacteria</taxon>
        <taxon>Bacillati</taxon>
        <taxon>Bacillota</taxon>
        <taxon>Bacilli</taxon>
        <taxon>Bacillales</taxon>
        <taxon>Bacillaceae</taxon>
    </lineage>
</organism>
<evidence type="ECO:0000313" key="2">
    <source>
        <dbReference type="EMBL" id="MCR6097384.1"/>
    </source>
</evidence>
<dbReference type="OrthoDB" id="5324142at2"/>
<sequence>MSALLLIGGDNLGSIPGKLKNIGFNEVIHVDGRKVKMVKNEIPERVDLILILTDFVNHNLSNKIKNKAGKKDIPICYSKRSWSCIYKSLTTCDNICEQCPFLKKC</sequence>
<gene>
    <name evidence="2" type="ORF">HXA33_12600</name>
</gene>
<reference evidence="2" key="1">
    <citation type="submission" date="2020-06" db="EMBL/GenBank/DDBJ databases">
        <title>Insight into the genomes of haloalkaliphilic bacilli from Kenyan soda lakes.</title>
        <authorList>
            <person name="Mwirichia R."/>
            <person name="Villamizar G.C."/>
            <person name="Poehlein A."/>
            <person name="Mugweru J."/>
            <person name="Kipnyargis A."/>
            <person name="Kiplimo D."/>
            <person name="Orwa P."/>
            <person name="Daniel R."/>
        </authorList>
    </citation>
    <scope>NUCLEOTIDE SEQUENCE</scope>
    <source>
        <strain evidence="2">B1096_S55</strain>
    </source>
</reference>
<proteinExistence type="inferred from homology"/>
<comment type="similarity">
    <text evidence="1">Belongs to the UPF0751 family.</text>
</comment>
<dbReference type="RefSeq" id="WP_078577623.1">
    <property type="nucleotide sequence ID" value="NZ_JABXYM010000001.1"/>
</dbReference>
<protein>
    <submittedName>
        <fullName evidence="2">DUF2325 domain-containing protein</fullName>
    </submittedName>
</protein>
<evidence type="ECO:0000256" key="1">
    <source>
        <dbReference type="ARBA" id="ARBA00007189"/>
    </source>
</evidence>
<dbReference type="AlphaFoldDB" id="A0A9Q4G032"/>